<keyword evidence="1" id="KW-0732">Signal</keyword>
<name>A0ABR1NJK2_9PEZI</name>
<feature type="signal peptide" evidence="1">
    <location>
        <begin position="1"/>
        <end position="17"/>
    </location>
</feature>
<accession>A0ABR1NJK2</accession>
<evidence type="ECO:0000313" key="2">
    <source>
        <dbReference type="EMBL" id="KAK7614366.1"/>
    </source>
</evidence>
<comment type="caution">
    <text evidence="2">The sequence shown here is derived from an EMBL/GenBank/DDBJ whole genome shotgun (WGS) entry which is preliminary data.</text>
</comment>
<gene>
    <name evidence="2" type="ORF">JOL62DRAFT_301339</name>
</gene>
<keyword evidence="3" id="KW-1185">Reference proteome</keyword>
<evidence type="ECO:0000313" key="3">
    <source>
        <dbReference type="Proteomes" id="UP001367316"/>
    </source>
</evidence>
<evidence type="ECO:0000256" key="1">
    <source>
        <dbReference type="SAM" id="SignalP"/>
    </source>
</evidence>
<feature type="chain" id="PRO_5047089304" description="Secreted protein" evidence="1">
    <location>
        <begin position="18"/>
        <end position="141"/>
    </location>
</feature>
<evidence type="ECO:0008006" key="4">
    <source>
        <dbReference type="Google" id="ProtNLM"/>
    </source>
</evidence>
<organism evidence="2 3">
    <name type="scientific">Phyllosticta paracitricarpa</name>
    <dbReference type="NCBI Taxonomy" id="2016321"/>
    <lineage>
        <taxon>Eukaryota</taxon>
        <taxon>Fungi</taxon>
        <taxon>Dikarya</taxon>
        <taxon>Ascomycota</taxon>
        <taxon>Pezizomycotina</taxon>
        <taxon>Dothideomycetes</taxon>
        <taxon>Dothideomycetes incertae sedis</taxon>
        <taxon>Botryosphaeriales</taxon>
        <taxon>Phyllostictaceae</taxon>
        <taxon>Phyllosticta</taxon>
    </lineage>
</organism>
<reference evidence="2 3" key="1">
    <citation type="submission" date="2024-04" db="EMBL/GenBank/DDBJ databases">
        <title>Phyllosticta paracitricarpa is synonymous to the EU quarantine fungus P. citricarpa based on phylogenomic analyses.</title>
        <authorList>
            <consortium name="Lawrence Berkeley National Laboratory"/>
            <person name="Van ingen-buijs V.A."/>
            <person name="Van westerhoven A.C."/>
            <person name="Haridas S."/>
            <person name="Skiadas P."/>
            <person name="Martin F."/>
            <person name="Groenewald J.Z."/>
            <person name="Crous P.W."/>
            <person name="Seidl M.F."/>
        </authorList>
    </citation>
    <scope>NUCLEOTIDE SEQUENCE [LARGE SCALE GENOMIC DNA]</scope>
    <source>
        <strain evidence="2 3">CBS 141358</strain>
    </source>
</reference>
<dbReference type="EMBL" id="JBBPBF010000004">
    <property type="protein sequence ID" value="KAK7614366.1"/>
    <property type="molecule type" value="Genomic_DNA"/>
</dbReference>
<protein>
    <recommendedName>
        <fullName evidence="4">Secreted protein</fullName>
    </recommendedName>
</protein>
<dbReference type="Proteomes" id="UP001367316">
    <property type="component" value="Unassembled WGS sequence"/>
</dbReference>
<proteinExistence type="predicted"/>
<sequence>MWLRTFLVLALFDETRSKFDNRRRRLTFASHWHSLASFSAKGDAGGKHHSVCSLHDSWTGGGVAGAFENAYVAAAGFNLLPALSVFHGSAAAQDFSENLSLDMSGYKRRYHCETTQALPLHSARNMTIVLTRRCASSSKLL</sequence>